<dbReference type="PANTHER" id="PTHR10328">
    <property type="entry name" value="PROTEIN MAX MYC-ASSOCIATED FACTOR X"/>
    <property type="match status" value="1"/>
</dbReference>
<evidence type="ECO:0000313" key="8">
    <source>
        <dbReference type="EMBL" id="KAG1552886.1"/>
    </source>
</evidence>
<comment type="caution">
    <text evidence="8">The sequence shown here is derived from an EMBL/GenBank/DDBJ whole genome shotgun (WGS) entry which is preliminary data.</text>
</comment>
<keyword evidence="2" id="KW-0238">DNA-binding</keyword>
<keyword evidence="5" id="KW-0539">Nucleus</keyword>
<reference evidence="8" key="1">
    <citation type="journal article" date="2020" name="Microb. Genom.">
        <title>Genetic diversity of clinical and environmental Mucorales isolates obtained from an investigation of mucormycosis cases among solid organ transplant recipients.</title>
        <authorList>
            <person name="Nguyen M.H."/>
            <person name="Kaul D."/>
            <person name="Muto C."/>
            <person name="Cheng S.J."/>
            <person name="Richter R.A."/>
            <person name="Bruno V.M."/>
            <person name="Liu G."/>
            <person name="Beyhan S."/>
            <person name="Sundermann A.J."/>
            <person name="Mounaud S."/>
            <person name="Pasculle A.W."/>
            <person name="Nierman W.C."/>
            <person name="Driscoll E."/>
            <person name="Cumbie R."/>
            <person name="Clancy C.J."/>
            <person name="Dupont C.L."/>
        </authorList>
    </citation>
    <scope>NUCLEOTIDE SEQUENCE</scope>
    <source>
        <strain evidence="8">GL16</strain>
    </source>
</reference>
<dbReference type="SMART" id="SM00353">
    <property type="entry name" value="HLH"/>
    <property type="match status" value="1"/>
</dbReference>
<protein>
    <recommendedName>
        <fullName evidence="7">BHLH domain-containing protein</fullName>
    </recommendedName>
</protein>
<feature type="domain" description="BHLH" evidence="7">
    <location>
        <begin position="95"/>
        <end position="147"/>
    </location>
</feature>
<organism evidence="8 9">
    <name type="scientific">Rhizopus oryzae</name>
    <name type="common">Mucormycosis agent</name>
    <name type="synonym">Rhizopus arrhizus var. delemar</name>
    <dbReference type="NCBI Taxonomy" id="64495"/>
    <lineage>
        <taxon>Eukaryota</taxon>
        <taxon>Fungi</taxon>
        <taxon>Fungi incertae sedis</taxon>
        <taxon>Mucoromycota</taxon>
        <taxon>Mucoromycotina</taxon>
        <taxon>Mucoromycetes</taxon>
        <taxon>Mucorales</taxon>
        <taxon>Mucorineae</taxon>
        <taxon>Rhizopodaceae</taxon>
        <taxon>Rhizopus</taxon>
    </lineage>
</organism>
<feature type="region of interest" description="Disordered" evidence="6">
    <location>
        <begin position="174"/>
        <end position="230"/>
    </location>
</feature>
<dbReference type="Proteomes" id="UP000717996">
    <property type="component" value="Unassembled WGS sequence"/>
</dbReference>
<keyword evidence="1" id="KW-0805">Transcription regulation</keyword>
<dbReference type="InterPro" id="IPR011598">
    <property type="entry name" value="bHLH_dom"/>
</dbReference>
<evidence type="ECO:0000256" key="6">
    <source>
        <dbReference type="SAM" id="MobiDB-lite"/>
    </source>
</evidence>
<dbReference type="GO" id="GO:0046983">
    <property type="term" value="F:protein dimerization activity"/>
    <property type="evidence" value="ECO:0007669"/>
    <property type="project" value="InterPro"/>
</dbReference>
<dbReference type="Gene3D" id="4.10.280.10">
    <property type="entry name" value="Helix-loop-helix DNA-binding domain"/>
    <property type="match status" value="1"/>
</dbReference>
<feature type="region of interest" description="Disordered" evidence="6">
    <location>
        <begin position="63"/>
        <end position="107"/>
    </location>
</feature>
<feature type="compositionally biased region" description="Polar residues" evidence="6">
    <location>
        <begin position="81"/>
        <end position="92"/>
    </location>
</feature>
<feature type="compositionally biased region" description="Basic and acidic residues" evidence="6">
    <location>
        <begin position="93"/>
        <end position="107"/>
    </location>
</feature>
<keyword evidence="3" id="KW-0010">Activator</keyword>
<dbReference type="PROSITE" id="PS50888">
    <property type="entry name" value="BHLH"/>
    <property type="match status" value="1"/>
</dbReference>
<feature type="compositionally biased region" description="Low complexity" evidence="6">
    <location>
        <begin position="184"/>
        <end position="198"/>
    </location>
</feature>
<gene>
    <name evidence="8" type="ORF">G6F51_000943</name>
</gene>
<dbReference type="GO" id="GO:0045944">
    <property type="term" value="P:positive regulation of transcription by RNA polymerase II"/>
    <property type="evidence" value="ECO:0007669"/>
    <property type="project" value="TreeGrafter"/>
</dbReference>
<evidence type="ECO:0000313" key="9">
    <source>
        <dbReference type="Proteomes" id="UP000717996"/>
    </source>
</evidence>
<evidence type="ECO:0000256" key="2">
    <source>
        <dbReference type="ARBA" id="ARBA00023125"/>
    </source>
</evidence>
<dbReference type="InterPro" id="IPR036638">
    <property type="entry name" value="HLH_DNA-bd_sf"/>
</dbReference>
<feature type="compositionally biased region" description="Polar residues" evidence="6">
    <location>
        <begin position="214"/>
        <end position="230"/>
    </location>
</feature>
<dbReference type="AlphaFoldDB" id="A0A9P6YNL8"/>
<dbReference type="GO" id="GO:0003677">
    <property type="term" value="F:DNA binding"/>
    <property type="evidence" value="ECO:0007669"/>
    <property type="project" value="UniProtKB-KW"/>
</dbReference>
<keyword evidence="4" id="KW-0804">Transcription</keyword>
<dbReference type="PANTHER" id="PTHR10328:SF3">
    <property type="entry name" value="PROTEIN MAX"/>
    <property type="match status" value="1"/>
</dbReference>
<feature type="compositionally biased region" description="Basic and acidic residues" evidence="6">
    <location>
        <begin position="199"/>
        <end position="213"/>
    </location>
</feature>
<dbReference type="SUPFAM" id="SSF47459">
    <property type="entry name" value="HLH, helix-loop-helix DNA-binding domain"/>
    <property type="match status" value="1"/>
</dbReference>
<sequence length="287" mass="32717">MSQDNLFSSSFQPPSQPIFDPNSGLYGPNIPIQFAASVPHRQQSQPHLSINFQASPFQQSMIQSSCMQSYPNSPFDRPESLISSGSSRQLQTKAERRAEHNATERARRENLNAKFQQLAHILPNLQNDSRHSKVTIIDRTLDYVRGSITKEERMQNRIKELEKINSYLLSQLDSRNSKRKKSIQSDPSLLSSPSTSSIRSEESRDKTDDESIDNKSSIENNLTLNHPSLSPQSVIVNQKNYWTNDPKQGSGYEYALMAGPYIKENRPNIKQGHYVSLSQQQFYNLQQ</sequence>
<name>A0A9P6YNL8_RHIOR</name>
<dbReference type="Pfam" id="PF00010">
    <property type="entry name" value="HLH"/>
    <property type="match status" value="1"/>
</dbReference>
<feature type="region of interest" description="Disordered" evidence="6">
    <location>
        <begin position="1"/>
        <end position="24"/>
    </location>
</feature>
<evidence type="ECO:0000256" key="3">
    <source>
        <dbReference type="ARBA" id="ARBA00023159"/>
    </source>
</evidence>
<dbReference type="OrthoDB" id="8964853at2759"/>
<dbReference type="GO" id="GO:0003700">
    <property type="term" value="F:DNA-binding transcription factor activity"/>
    <property type="evidence" value="ECO:0007669"/>
    <property type="project" value="TreeGrafter"/>
</dbReference>
<evidence type="ECO:0000256" key="5">
    <source>
        <dbReference type="ARBA" id="ARBA00023242"/>
    </source>
</evidence>
<evidence type="ECO:0000259" key="7">
    <source>
        <dbReference type="PROSITE" id="PS50888"/>
    </source>
</evidence>
<evidence type="ECO:0000256" key="4">
    <source>
        <dbReference type="ARBA" id="ARBA00023163"/>
    </source>
</evidence>
<evidence type="ECO:0000256" key="1">
    <source>
        <dbReference type="ARBA" id="ARBA00023015"/>
    </source>
</evidence>
<dbReference type="GO" id="GO:0090575">
    <property type="term" value="C:RNA polymerase II transcription regulator complex"/>
    <property type="evidence" value="ECO:0007669"/>
    <property type="project" value="TreeGrafter"/>
</dbReference>
<dbReference type="EMBL" id="JAANIT010000063">
    <property type="protein sequence ID" value="KAG1552886.1"/>
    <property type="molecule type" value="Genomic_DNA"/>
</dbReference>
<proteinExistence type="predicted"/>
<accession>A0A9P6YNL8</accession>